<gene>
    <name evidence="3" type="ORF">GCM10011489_29840</name>
</gene>
<evidence type="ECO:0000313" key="3">
    <source>
        <dbReference type="EMBL" id="GGB40298.1"/>
    </source>
</evidence>
<feature type="region of interest" description="Disordered" evidence="1">
    <location>
        <begin position="37"/>
        <end position="136"/>
    </location>
</feature>
<dbReference type="GO" id="GO:0003677">
    <property type="term" value="F:DNA binding"/>
    <property type="evidence" value="ECO:0007669"/>
    <property type="project" value="InterPro"/>
</dbReference>
<dbReference type="AlphaFoldDB" id="A0A916TEH7"/>
<dbReference type="InterPro" id="IPR000792">
    <property type="entry name" value="Tscrpt_reg_LuxR_C"/>
</dbReference>
<dbReference type="Pfam" id="PF00196">
    <property type="entry name" value="GerE"/>
    <property type="match status" value="1"/>
</dbReference>
<accession>A0A916TEH7</accession>
<dbReference type="Proteomes" id="UP000621454">
    <property type="component" value="Unassembled WGS sequence"/>
</dbReference>
<dbReference type="SUPFAM" id="SSF46894">
    <property type="entry name" value="C-terminal effector domain of the bipartite response regulators"/>
    <property type="match status" value="1"/>
</dbReference>
<evidence type="ECO:0000313" key="4">
    <source>
        <dbReference type="Proteomes" id="UP000621454"/>
    </source>
</evidence>
<feature type="compositionally biased region" description="Low complexity" evidence="1">
    <location>
        <begin position="89"/>
        <end position="131"/>
    </location>
</feature>
<dbReference type="SMART" id="SM00421">
    <property type="entry name" value="HTH_LUXR"/>
    <property type="match status" value="1"/>
</dbReference>
<evidence type="ECO:0000256" key="1">
    <source>
        <dbReference type="SAM" id="MobiDB-lite"/>
    </source>
</evidence>
<dbReference type="Gene3D" id="1.10.10.10">
    <property type="entry name" value="Winged helix-like DNA-binding domain superfamily/Winged helix DNA-binding domain"/>
    <property type="match status" value="1"/>
</dbReference>
<dbReference type="InterPro" id="IPR016032">
    <property type="entry name" value="Sig_transdc_resp-reg_C-effctor"/>
</dbReference>
<reference evidence="3" key="2">
    <citation type="submission" date="2020-09" db="EMBL/GenBank/DDBJ databases">
        <authorList>
            <person name="Sun Q."/>
            <person name="Zhou Y."/>
        </authorList>
    </citation>
    <scope>NUCLEOTIDE SEQUENCE</scope>
    <source>
        <strain evidence="3">CGMCC 1.12827</strain>
    </source>
</reference>
<dbReference type="InterPro" id="IPR036388">
    <property type="entry name" value="WH-like_DNA-bd_sf"/>
</dbReference>
<protein>
    <recommendedName>
        <fullName evidence="2">HTH luxR-type domain-containing protein</fullName>
    </recommendedName>
</protein>
<evidence type="ECO:0000259" key="2">
    <source>
        <dbReference type="SMART" id="SM00421"/>
    </source>
</evidence>
<dbReference type="GO" id="GO:0006355">
    <property type="term" value="P:regulation of DNA-templated transcription"/>
    <property type="evidence" value="ECO:0007669"/>
    <property type="project" value="InterPro"/>
</dbReference>
<name>A0A916TEH7_9ACTN</name>
<keyword evidence="4" id="KW-1185">Reference proteome</keyword>
<proteinExistence type="predicted"/>
<organism evidence="3 4">
    <name type="scientific">Gordonia jinhuaensis</name>
    <dbReference type="NCBI Taxonomy" id="1517702"/>
    <lineage>
        <taxon>Bacteria</taxon>
        <taxon>Bacillati</taxon>
        <taxon>Actinomycetota</taxon>
        <taxon>Actinomycetes</taxon>
        <taxon>Mycobacteriales</taxon>
        <taxon>Gordoniaceae</taxon>
        <taxon>Gordonia</taxon>
    </lineage>
</organism>
<comment type="caution">
    <text evidence="3">The sequence shown here is derived from an EMBL/GenBank/DDBJ whole genome shotgun (WGS) entry which is preliminary data.</text>
</comment>
<dbReference type="EMBL" id="BMGC01000025">
    <property type="protein sequence ID" value="GGB40298.1"/>
    <property type="molecule type" value="Genomic_DNA"/>
</dbReference>
<sequence length="207" mass="22010">MPVDIDSTDIDSTDIDSTDITATAATVTTLPMSLRTDAPSIITGPTALTGEQRRFAAGSPRLRTVGEPTTGLVSGQHRTDCPQTLASQVPASHTAVSPAAVSPSAPTQPARAQQPARPQQPSRQQPERTQQMTVPRLSTREVEVLLAWFASDSKDEAAARLFISSSTVNTHLTRIRAKYAAAGRPAKSKASLFARAVQDGHTDLDAW</sequence>
<reference evidence="3" key="1">
    <citation type="journal article" date="2014" name="Int. J. Syst. Evol. Microbiol.">
        <title>Complete genome sequence of Corynebacterium casei LMG S-19264T (=DSM 44701T), isolated from a smear-ripened cheese.</title>
        <authorList>
            <consortium name="US DOE Joint Genome Institute (JGI-PGF)"/>
            <person name="Walter F."/>
            <person name="Albersmeier A."/>
            <person name="Kalinowski J."/>
            <person name="Ruckert C."/>
        </authorList>
    </citation>
    <scope>NUCLEOTIDE SEQUENCE</scope>
    <source>
        <strain evidence="3">CGMCC 1.12827</strain>
    </source>
</reference>
<feature type="domain" description="HTH luxR-type" evidence="2">
    <location>
        <begin position="134"/>
        <end position="196"/>
    </location>
</feature>